<dbReference type="AlphaFoldDB" id="A0A5K7XH40"/>
<dbReference type="InterPro" id="IPR018247">
    <property type="entry name" value="EF_Hand_1_Ca_BS"/>
</dbReference>
<proteinExistence type="predicted"/>
<dbReference type="PROSITE" id="PS00018">
    <property type="entry name" value="EF_HAND_1"/>
    <property type="match status" value="1"/>
</dbReference>
<dbReference type="InterPro" id="IPR013424">
    <property type="entry name" value="Ice-binding_C"/>
</dbReference>
<keyword evidence="3" id="KW-1185">Reference proteome</keyword>
<dbReference type="NCBIfam" id="TIGR02595">
    <property type="entry name" value="PEP_CTERM"/>
    <property type="match status" value="1"/>
</dbReference>
<organism evidence="2 3">
    <name type="scientific">Lacipirellula parvula</name>
    <dbReference type="NCBI Taxonomy" id="2650471"/>
    <lineage>
        <taxon>Bacteria</taxon>
        <taxon>Pseudomonadati</taxon>
        <taxon>Planctomycetota</taxon>
        <taxon>Planctomycetia</taxon>
        <taxon>Pirellulales</taxon>
        <taxon>Lacipirellulaceae</taxon>
        <taxon>Lacipirellula</taxon>
    </lineage>
</organism>
<dbReference type="RefSeq" id="WP_152099347.1">
    <property type="nucleotide sequence ID" value="NZ_AP021861.1"/>
</dbReference>
<evidence type="ECO:0008006" key="4">
    <source>
        <dbReference type="Google" id="ProtNLM"/>
    </source>
</evidence>
<evidence type="ECO:0000313" key="3">
    <source>
        <dbReference type="Proteomes" id="UP000326837"/>
    </source>
</evidence>
<sequence length="320" mass="33238">MRRQFATLSLLSACLSCAISTNTFAASVQTISNPVPNGFIKLDGNISEWLSISRFNEDTTGDGSTGSFVPIDIRQGAVAHDDNFFYFLYRNSGDNMVTGASNWIFIDLDQNATTGLTAAGGINFSIGAEFNLGGTGGWNQWNAAGGHAGSAAGKLAVAGDSNASGGADFIEFSVSRTAIQPGGGTFNPPGTSFNVLFVAENTTTPDYSPNNGAVDWFTYNASGVYNPGVAGDADGNGIVNINDYLLIQANSFTIVPLGTQGDVNDSGFVDFDDFQQWKTSFPGGVEAAEAAIAAVPEPTSLALALGAAGMLSMKRRKRGA</sequence>
<evidence type="ECO:0000313" key="2">
    <source>
        <dbReference type="EMBL" id="BBO33606.1"/>
    </source>
</evidence>
<dbReference type="KEGG" id="lpav:PLANPX_3218"/>
<dbReference type="Gene3D" id="1.10.1330.10">
    <property type="entry name" value="Dockerin domain"/>
    <property type="match status" value="1"/>
</dbReference>
<dbReference type="GO" id="GO:0000272">
    <property type="term" value="P:polysaccharide catabolic process"/>
    <property type="evidence" value="ECO:0007669"/>
    <property type="project" value="InterPro"/>
</dbReference>
<dbReference type="InterPro" id="IPR036439">
    <property type="entry name" value="Dockerin_dom_sf"/>
</dbReference>
<reference evidence="3" key="1">
    <citation type="submission" date="2019-10" db="EMBL/GenBank/DDBJ databases">
        <title>Lacipirellula parvula gen. nov., sp. nov., representing a lineage of planctomycetes widespread in freshwater anoxic habitats, and description of the family Lacipirellulaceae.</title>
        <authorList>
            <person name="Dedysh S.N."/>
            <person name="Kulichevskaya I.S."/>
            <person name="Beletsky A.V."/>
            <person name="Rakitin A.L."/>
            <person name="Mardanov A.V."/>
            <person name="Ivanova A.A."/>
            <person name="Saltykova V.X."/>
            <person name="Rijpstra W.I.C."/>
            <person name="Sinninghe Damste J.S."/>
            <person name="Ravin N.V."/>
        </authorList>
    </citation>
    <scope>NUCLEOTIDE SEQUENCE [LARGE SCALE GENOMIC DNA]</scope>
    <source>
        <strain evidence="3">PX69</strain>
    </source>
</reference>
<feature type="signal peptide" evidence="1">
    <location>
        <begin position="1"/>
        <end position="25"/>
    </location>
</feature>
<protein>
    <recommendedName>
        <fullName evidence="4">PEP-CTERM protein-sorting domain-containing protein</fullName>
    </recommendedName>
</protein>
<dbReference type="EMBL" id="AP021861">
    <property type="protein sequence ID" value="BBO33606.1"/>
    <property type="molecule type" value="Genomic_DNA"/>
</dbReference>
<keyword evidence="1" id="KW-0732">Signal</keyword>
<gene>
    <name evidence="2" type="ORF">PLANPX_3218</name>
</gene>
<evidence type="ECO:0000256" key="1">
    <source>
        <dbReference type="SAM" id="SignalP"/>
    </source>
</evidence>
<name>A0A5K7XH40_9BACT</name>
<accession>A0A5K7XH40</accession>
<feature type="chain" id="PRO_5024956773" description="PEP-CTERM protein-sorting domain-containing protein" evidence="1">
    <location>
        <begin position="26"/>
        <end position="320"/>
    </location>
</feature>
<dbReference type="Proteomes" id="UP000326837">
    <property type="component" value="Chromosome"/>
</dbReference>